<comment type="caution">
    <text evidence="2">The sequence shown here is derived from an EMBL/GenBank/DDBJ whole genome shotgun (WGS) entry which is preliminary data.</text>
</comment>
<feature type="transmembrane region" description="Helical" evidence="1">
    <location>
        <begin position="106"/>
        <end position="127"/>
    </location>
</feature>
<reference evidence="2" key="1">
    <citation type="journal article" date="2021" name="PeerJ">
        <title>Extensive microbial diversity within the chicken gut microbiome revealed by metagenomics and culture.</title>
        <authorList>
            <person name="Gilroy R."/>
            <person name="Ravi A."/>
            <person name="Getino M."/>
            <person name="Pursley I."/>
            <person name="Horton D.L."/>
            <person name="Alikhan N.F."/>
            <person name="Baker D."/>
            <person name="Gharbi K."/>
            <person name="Hall N."/>
            <person name="Watson M."/>
            <person name="Adriaenssens E.M."/>
            <person name="Foster-Nyarko E."/>
            <person name="Jarju S."/>
            <person name="Secka A."/>
            <person name="Antonio M."/>
            <person name="Oren A."/>
            <person name="Chaudhuri R.R."/>
            <person name="La Ragione R."/>
            <person name="Hildebrand F."/>
            <person name="Pallen M.J."/>
        </authorList>
    </citation>
    <scope>NUCLEOTIDE SEQUENCE</scope>
    <source>
        <strain evidence="2">CHK192-19661</strain>
    </source>
</reference>
<feature type="transmembrane region" description="Helical" evidence="1">
    <location>
        <begin position="240"/>
        <end position="259"/>
    </location>
</feature>
<evidence type="ECO:0008006" key="4">
    <source>
        <dbReference type="Google" id="ProtNLM"/>
    </source>
</evidence>
<gene>
    <name evidence="2" type="ORF">H9726_02075</name>
</gene>
<proteinExistence type="predicted"/>
<evidence type="ECO:0000256" key="1">
    <source>
        <dbReference type="SAM" id="Phobius"/>
    </source>
</evidence>
<evidence type="ECO:0000313" key="3">
    <source>
        <dbReference type="Proteomes" id="UP000824025"/>
    </source>
</evidence>
<feature type="transmembrane region" description="Helical" evidence="1">
    <location>
        <begin position="206"/>
        <end position="234"/>
    </location>
</feature>
<dbReference type="EMBL" id="DXCF01000010">
    <property type="protein sequence ID" value="HIZ09254.1"/>
    <property type="molecule type" value="Genomic_DNA"/>
</dbReference>
<feature type="transmembrane region" description="Helical" evidence="1">
    <location>
        <begin position="139"/>
        <end position="162"/>
    </location>
</feature>
<feature type="transmembrane region" description="Helical" evidence="1">
    <location>
        <begin position="48"/>
        <end position="68"/>
    </location>
</feature>
<reference evidence="2" key="2">
    <citation type="submission" date="2021-04" db="EMBL/GenBank/DDBJ databases">
        <authorList>
            <person name="Gilroy R."/>
        </authorList>
    </citation>
    <scope>NUCLEOTIDE SEQUENCE</scope>
    <source>
        <strain evidence="2">CHK192-19661</strain>
    </source>
</reference>
<keyword evidence="1" id="KW-0472">Membrane</keyword>
<dbReference type="Proteomes" id="UP000824025">
    <property type="component" value="Unassembled WGS sequence"/>
</dbReference>
<name>A0A9D2D674_9FIRM</name>
<keyword evidence="1" id="KW-0812">Transmembrane</keyword>
<feature type="transmembrane region" description="Helical" evidence="1">
    <location>
        <begin position="12"/>
        <end position="36"/>
    </location>
</feature>
<protein>
    <recommendedName>
        <fullName evidence="4">EamA domain-containing protein</fullName>
    </recommendedName>
</protein>
<feature type="transmembrane region" description="Helical" evidence="1">
    <location>
        <begin position="174"/>
        <end position="194"/>
    </location>
</feature>
<dbReference type="AlphaFoldDB" id="A0A9D2D674"/>
<accession>A0A9D2D674</accession>
<feature type="transmembrane region" description="Helical" evidence="1">
    <location>
        <begin position="75"/>
        <end position="94"/>
    </location>
</feature>
<keyword evidence="1" id="KW-1133">Transmembrane helix</keyword>
<evidence type="ECO:0000313" key="2">
    <source>
        <dbReference type="EMBL" id="HIZ09254.1"/>
    </source>
</evidence>
<organism evidence="2 3">
    <name type="scientific">Candidatus Borkfalkia avicola</name>
    <dbReference type="NCBI Taxonomy" id="2838503"/>
    <lineage>
        <taxon>Bacteria</taxon>
        <taxon>Bacillati</taxon>
        <taxon>Bacillota</taxon>
        <taxon>Clostridia</taxon>
        <taxon>Christensenellales</taxon>
        <taxon>Christensenellaceae</taxon>
        <taxon>Candidatus Borkfalkia</taxon>
    </lineage>
</organism>
<sequence>MRKEYQRREGSFFASIFFVFFSYAVMGAAGNAVAAVRSTPLYTGADGVLAGIAAAYAAVSFVSTVICVKGTQYGNVSVLIMFANLGQVTVSSAYGFVFDAENNSFGIWGAFGYLCAAAILLLSLLPLRGSRERAGNKKFFFLLCVVLFFFNGMALPLCSLATKLRPSYDAADFLTLSALFGAAFSGAATAVLCIRRRPRGITLRRAAVCGGLGVSYAAVCFASNLLAVLCTSLLPIVVQAPLSFCISVIVLAAADFIIYREKLTKGNVIQLILAAASNLFFAL</sequence>